<feature type="chain" id="PRO_5041469693" evidence="1">
    <location>
        <begin position="22"/>
        <end position="2968"/>
    </location>
</feature>
<gene>
    <name evidence="2" type="ORF">CYNAS_LOCUS10044</name>
</gene>
<dbReference type="PANTHER" id="PTHR21662:SF59">
    <property type="entry name" value="RECEPTOR PROTEIN-TYROSINE KINASE"/>
    <property type="match status" value="1"/>
</dbReference>
<protein>
    <submittedName>
        <fullName evidence="2">Uncharacterized protein</fullName>
    </submittedName>
</protein>
<proteinExistence type="predicted"/>
<name>A0AA36GTV6_CYLNA</name>
<keyword evidence="1" id="KW-0732">Signal</keyword>
<dbReference type="PANTHER" id="PTHR21662">
    <property type="entry name" value="RECEPTOR PROTEIN-TYROSINE KINASE"/>
    <property type="match status" value="1"/>
</dbReference>
<sequence length="2968" mass="337571">MQVVNRLVPCILFLLCGRAAALSDEECAAYHELRSLSDYETFAEDCAGKRVLGFDAGISNKFYAGNMEQKDFNRVFANAEEVSFVIYIENTEFTNLRMPKLRKLKGLSIRNNLKLKQFLINRGMTFDRSNDPPTTVTVDGNPVLSQESYEALRHLCNHCDIFEWSKCSALDQITEADYQDLVNKCAGEHIIKQKPGARFYLNANKLSEEQFAALFSQATHVQMCINFHDMPWKSITFPKLVRLIPCGFGDPSLDIVHNYYLTSISLPSYNSEGYGRLNQMQNLVLKNNFILPPEILQSFKSNCRFCKLLQYKECDDLKSSSTRNATNFVDKCGGKRIMWPLEGHILRLDISRLSQQLVDELFADVEKFKMCITLRNSQIRRLRMPKLKEMHSCEPGRPALEIEGMLEEFVVPPDARLNIWYYGTPPSSFSSILERCEECVWERNTRCGFGSGYTSPQELLSSCMGMRRIQYPQQIVLTETQLQQLCRNAAYLKMCIIIQNTSFRKISCPYLRYIEPCSEGKSVFTVIQNPYLIEFDISETVTYPANSPIFIVKKNMRLPKVVIDKLKRICPHCDIEAYVSKCGAMEPITNVVDFIKRCVGQPFIFPAQGIGLEVDLTELPEEQLNALFSEVIEMQICIRIKESQIRRLSFPKLTKWTPCAPGKPSLDLSYNFELREIDFPSCREGCVVGARFQYNPRVPKRNLNAIISICDQCTIVEYVPFCGLAPGYSMLDFVRACAGQQIIIPEGEPLVIDATKMPEELLNLFLSRVVYMEVCIVMTATQYRSLSAPYLREVKPCQSGMPVFTITKNPYLAKIVLPERIRYPPQEKLFLIRENLRLTMEIIERLKRMCPHCEIEGFYSKCSGIGTITSVAQFIRQCIGQPIISPAPTVILEIDISNLPEEQINALFAEVVEMQICITISQSWIRRLSFPKLERWLSCANGRPALTLKENFELEFVTFPKCEVGCVATGEIRMNPRLKRPNVDKLLKYFMQVIYEEYVPSCGLGIGGFTDVDFVAACAGKSYIKPEGVIITIDARKIPETAMEAFCSKAVYMEVCIIMSETDYRSFRCPHLRYIRPSSPGTPVFTIIHNPFLRVIEIPPNVQYPSDERIMRVTMNRLIPVPIIAQLKKICPHCEITGYFSKCSALGPITDVGAFLMQCAGQPLIAPQQGVVLEVDLSLLTDEQINRLFSEVVEMQICITIERSQIRTLDFPKLISWETCAPGRRPLTIRFTQLKHLRFPKCKRGCMRNALIDFNWLLPRPEIEAILIWCENCQVRHHEISCGLTGRFSMIDFVRACAGRELIISDRPIIIHSDNVTETEMNAFCSRVVYMQACIIISASNYKQFRCPKLEEVKPCRSGVPVFTIINNMDLQIVEIPVNVIFPSTELLVEIYGNPDLPPKFLDVMKKRCPRCRIEAASACGLTATEYTDKELAQACAGKTIIRPAKGFYLTISSRYVTEVEMNMLCSRAVHMEICIIITESHFRSLRCPYLKVLKPCLPDRPAIMIVDNPFFEALEIPTTTTYPPGFPIIKIGGNPTLHPKILTTYRQWCRHCDIQPDYACGITRPQFTVKELVTACAGRKYIKPAPNVILIVTSKDIDEEQLNRMCSRAVYMEICIDIIDSDFKMLKCPNLKELRSCQPGRPAIRIINNRYFQTLYIPPGVAYPEGSLIVEIYNNPSLDPSIIPPLKQWCKQCRIDLEYACGIRKKSFTIAELIAACTGHEYIRPPPGMLLIITANDIPEEQLNKLLEKAVYVEMCIEIKRSTFRRLRMPNLKEIRPCQPGRPAILLEFNAYMEEVLIPPTATYPRGEEIIRIQRLPSLPYTAIVELQRWCPHCSIIPDFVCGISKKPFTLQQVLSACTGQEFIMSSRGVTVVIKSSQITEEQMNELVARAKVMKICIEITRSRYRKLVIPKLRELLPCTYGRPAIKIVDNPYFVALDMPPRVRYPKDVAIVEIQRNPHFDIKILEILARWCPHCTISGDYACGLNKPDPSAKELMAACAGKRMLVPMPGYMIIIHSDDFTEPEFNAFCSKMVQIQACITIEKSTFRKIRCPMLKELIPCKPGMPALKIVENFNLIELVIPQSLLIPEGVILFEVRDNPRLPITILEMLLKLCPGCRISFDADCGLTRPFTLRQLIKACAGKVVIRPSIGHRFEFPSDKLDEAEMNALCSQAGYIEACIIIVESNYRSFQCPHLRELHPCAPGRVAITVEDNSQLTQLFIPISIAYPRGAIILQLSGNPLLPYEIVDNYRTRCRKACRFPKRNACILQARDYRDKELISQCAGKSVIKPQRGFKLIIDSRQITPRELNALCAKATVMEICIIIKGSMFKELICPVLKEIRSCKEGTPAIQIINNIDFAKFTIPKYITWPRGTIPYLVYGNPKLTPSNILILQQICPQCKVSADYDCGLTRPFTVKQFVAACVGKKIIRPTPGHLIEFTVKGLTEAQMNAFCHSAVYMEVCITMTNTNFESFRCPHLKELRPCAIGRAALTIYNNKYLKILEFPKNLIIIDQTMLRIYDNPVLSETWITRLKLICKNCRFPSSGVCNLEPRAYSDKELVAKCAGKSIIRPRRGFALTLHSKHVTEEEMNAFCAKATVLEICITIEDSSYTALRCPRLKQLIPCQPGMPAIRIINNLHFSILEIPRNLIVPKEQVIFEISENPHISLKIITVLKRICPWCHKVTANVACDLEGRHYSDKELVAACAGKRIIKPAPGWILKITSRETSEAEMNALCSKAVYMEICIEITRSSFKRLRCPYLKELRPCQPGRPAIKIVNNMNFENLELPTNVLYPRNARILEISEVPHMRTALIKKYIRFCRNCRITANLGCGLNKRDYSDAEMVAACAGKAIIKPAEGYMLVMNSDTVSEEQMNAVCSKAVFMEICIEIKGSQFRSLRCPHLRHLIPCQPGKPAIKIIGNPYLSEVSISRTLIYRRGTKTLEIRGNPMLSPRSLRTLKKLCPECIIRRRM</sequence>
<feature type="signal peptide" evidence="1">
    <location>
        <begin position="1"/>
        <end position="21"/>
    </location>
</feature>
<reference evidence="2" key="1">
    <citation type="submission" date="2023-07" db="EMBL/GenBank/DDBJ databases">
        <authorList>
            <consortium name="CYATHOMIX"/>
        </authorList>
    </citation>
    <scope>NUCLEOTIDE SEQUENCE</scope>
    <source>
        <strain evidence="2">N/A</strain>
    </source>
</reference>
<dbReference type="SUPFAM" id="SSF52058">
    <property type="entry name" value="L domain-like"/>
    <property type="match status" value="1"/>
</dbReference>
<evidence type="ECO:0000313" key="3">
    <source>
        <dbReference type="Proteomes" id="UP001176961"/>
    </source>
</evidence>
<organism evidence="2 3">
    <name type="scientific">Cylicocyclus nassatus</name>
    <name type="common">Nematode worm</name>
    <dbReference type="NCBI Taxonomy" id="53992"/>
    <lineage>
        <taxon>Eukaryota</taxon>
        <taxon>Metazoa</taxon>
        <taxon>Ecdysozoa</taxon>
        <taxon>Nematoda</taxon>
        <taxon>Chromadorea</taxon>
        <taxon>Rhabditida</taxon>
        <taxon>Rhabditina</taxon>
        <taxon>Rhabditomorpha</taxon>
        <taxon>Strongyloidea</taxon>
        <taxon>Strongylidae</taxon>
        <taxon>Cylicocyclus</taxon>
    </lineage>
</organism>
<dbReference type="InterPro" id="IPR053079">
    <property type="entry name" value="SPS2_domain"/>
</dbReference>
<comment type="caution">
    <text evidence="2">The sequence shown here is derived from an EMBL/GenBank/DDBJ whole genome shotgun (WGS) entry which is preliminary data.</text>
</comment>
<evidence type="ECO:0000313" key="2">
    <source>
        <dbReference type="EMBL" id="CAJ0598061.1"/>
    </source>
</evidence>
<keyword evidence="3" id="KW-1185">Reference proteome</keyword>
<evidence type="ECO:0000256" key="1">
    <source>
        <dbReference type="SAM" id="SignalP"/>
    </source>
</evidence>
<dbReference type="EMBL" id="CATQJL010000223">
    <property type="protein sequence ID" value="CAJ0598061.1"/>
    <property type="molecule type" value="Genomic_DNA"/>
</dbReference>
<accession>A0AA36GTV6</accession>
<dbReference type="Proteomes" id="UP001176961">
    <property type="component" value="Unassembled WGS sequence"/>
</dbReference>